<keyword evidence="8" id="KW-0368">Histidine biosynthesis</keyword>
<evidence type="ECO:0000259" key="9">
    <source>
        <dbReference type="Pfam" id="PF01502"/>
    </source>
</evidence>
<feature type="domain" description="Phosphoribosyl-AMP cyclohydrolase" evidence="9">
    <location>
        <begin position="33"/>
        <end position="106"/>
    </location>
</feature>
<dbReference type="InterPro" id="IPR038019">
    <property type="entry name" value="PRib_AMP_CycHydrolase_sf"/>
</dbReference>
<dbReference type="EC" id="3.5.4.19" evidence="3"/>
<sequence length="130" mass="14836">MRRKMEILNQLKTDQNGLIPAIIQDDENKEVLMVGYMNREAVRKTLESGRVCFWSRSRQEYWIKGETSGHTQTVRTVTFDCDGDALLIKVEQKGGACHTGYRSCFFREVSPDGNSTHIVGDKVFDPDAVY</sequence>
<evidence type="ECO:0000256" key="8">
    <source>
        <dbReference type="ARBA" id="ARBA00023102"/>
    </source>
</evidence>
<dbReference type="FunFam" id="3.10.20.810:FF:000001">
    <property type="entry name" value="Histidine biosynthesis bifunctional protein HisIE"/>
    <property type="match status" value="1"/>
</dbReference>
<dbReference type="PANTHER" id="PTHR42945:SF1">
    <property type="entry name" value="HISTIDINE BIOSYNTHESIS BIFUNCTIONAL PROTEIN HIS7"/>
    <property type="match status" value="1"/>
</dbReference>
<dbReference type="InterPro" id="IPR026660">
    <property type="entry name" value="PRA-CH"/>
</dbReference>
<comment type="caution">
    <text evidence="10">The sequence shown here is derived from an EMBL/GenBank/DDBJ whole genome shotgun (WGS) entry which is preliminary data.</text>
</comment>
<name>A0AA35S9M6_GEOBA</name>
<accession>A0AA35S9M6</accession>
<dbReference type="GO" id="GO:0004635">
    <property type="term" value="F:phosphoribosyl-AMP cyclohydrolase activity"/>
    <property type="evidence" value="ECO:0007669"/>
    <property type="project" value="UniProtKB-EC"/>
</dbReference>
<protein>
    <recommendedName>
        <fullName evidence="4">Histidine biosynthesis bifunctional protein HisIE</fullName>
        <ecNumber evidence="3">3.5.4.19</ecNumber>
    </recommendedName>
</protein>
<keyword evidence="7" id="KW-0378">Hydrolase</keyword>
<keyword evidence="5" id="KW-0963">Cytoplasm</keyword>
<dbReference type="GO" id="GO:0000105">
    <property type="term" value="P:L-histidine biosynthetic process"/>
    <property type="evidence" value="ECO:0007669"/>
    <property type="project" value="UniProtKB-KW"/>
</dbReference>
<evidence type="ECO:0000256" key="3">
    <source>
        <dbReference type="ARBA" id="ARBA00012721"/>
    </source>
</evidence>
<evidence type="ECO:0000256" key="6">
    <source>
        <dbReference type="ARBA" id="ARBA00022605"/>
    </source>
</evidence>
<dbReference type="GO" id="GO:0004636">
    <property type="term" value="F:phosphoribosyl-ATP diphosphatase activity"/>
    <property type="evidence" value="ECO:0007669"/>
    <property type="project" value="UniProtKB-ARBA"/>
</dbReference>
<evidence type="ECO:0000256" key="2">
    <source>
        <dbReference type="ARBA" id="ARBA00005169"/>
    </source>
</evidence>
<keyword evidence="11" id="KW-1185">Reference proteome</keyword>
<dbReference type="EMBL" id="CASHTH010002193">
    <property type="protein sequence ID" value="CAI8026008.1"/>
    <property type="molecule type" value="Genomic_DNA"/>
</dbReference>
<dbReference type="HAMAP" id="MF_01021">
    <property type="entry name" value="HisI"/>
    <property type="match status" value="1"/>
</dbReference>
<dbReference type="Gene3D" id="3.10.20.810">
    <property type="entry name" value="Phosphoribosyl-AMP cyclohydrolase"/>
    <property type="match status" value="1"/>
</dbReference>
<keyword evidence="6" id="KW-0028">Amino-acid biosynthesis</keyword>
<gene>
    <name evidence="10" type="ORF">GBAR_LOCUS14988</name>
</gene>
<evidence type="ECO:0000256" key="5">
    <source>
        <dbReference type="ARBA" id="ARBA00022490"/>
    </source>
</evidence>
<dbReference type="NCBIfam" id="NF000768">
    <property type="entry name" value="PRK00051.1"/>
    <property type="match status" value="1"/>
</dbReference>
<reference evidence="10" key="1">
    <citation type="submission" date="2023-03" db="EMBL/GenBank/DDBJ databases">
        <authorList>
            <person name="Steffen K."/>
            <person name="Cardenas P."/>
        </authorList>
    </citation>
    <scope>NUCLEOTIDE SEQUENCE</scope>
</reference>
<evidence type="ECO:0000256" key="7">
    <source>
        <dbReference type="ARBA" id="ARBA00022801"/>
    </source>
</evidence>
<proteinExistence type="inferred from homology"/>
<evidence type="ECO:0000313" key="10">
    <source>
        <dbReference type="EMBL" id="CAI8026008.1"/>
    </source>
</evidence>
<organism evidence="10 11">
    <name type="scientific">Geodia barretti</name>
    <name type="common">Barrett's horny sponge</name>
    <dbReference type="NCBI Taxonomy" id="519541"/>
    <lineage>
        <taxon>Eukaryota</taxon>
        <taxon>Metazoa</taxon>
        <taxon>Porifera</taxon>
        <taxon>Demospongiae</taxon>
        <taxon>Heteroscleromorpha</taxon>
        <taxon>Tetractinellida</taxon>
        <taxon>Astrophorina</taxon>
        <taxon>Geodiidae</taxon>
        <taxon>Geodia</taxon>
    </lineage>
</organism>
<comment type="catalytic activity">
    <reaction evidence="1">
        <text>1-(5-phospho-beta-D-ribosyl)-5'-AMP + H2O = 1-(5-phospho-beta-D-ribosyl)-5-[(5-phospho-beta-D-ribosylamino)methylideneamino]imidazole-4-carboxamide</text>
        <dbReference type="Rhea" id="RHEA:20049"/>
        <dbReference type="ChEBI" id="CHEBI:15377"/>
        <dbReference type="ChEBI" id="CHEBI:58435"/>
        <dbReference type="ChEBI" id="CHEBI:59457"/>
        <dbReference type="EC" id="3.5.4.19"/>
    </reaction>
</comment>
<dbReference type="AlphaFoldDB" id="A0AA35S9M6"/>
<dbReference type="Pfam" id="PF01502">
    <property type="entry name" value="PRA-CH"/>
    <property type="match status" value="1"/>
</dbReference>
<evidence type="ECO:0000313" key="11">
    <source>
        <dbReference type="Proteomes" id="UP001174909"/>
    </source>
</evidence>
<dbReference type="InterPro" id="IPR002496">
    <property type="entry name" value="PRib_AMP_CycHydrolase_dom"/>
</dbReference>
<dbReference type="SUPFAM" id="SSF141734">
    <property type="entry name" value="HisI-like"/>
    <property type="match status" value="1"/>
</dbReference>
<evidence type="ECO:0000256" key="4">
    <source>
        <dbReference type="ARBA" id="ARBA00017720"/>
    </source>
</evidence>
<dbReference type="PANTHER" id="PTHR42945">
    <property type="entry name" value="HISTIDINE BIOSYNTHESIS BIFUNCTIONAL PROTEIN"/>
    <property type="match status" value="1"/>
</dbReference>
<evidence type="ECO:0000256" key="1">
    <source>
        <dbReference type="ARBA" id="ARBA00000024"/>
    </source>
</evidence>
<comment type="pathway">
    <text evidence="2">Amino-acid biosynthesis; L-histidine biosynthesis; L-histidine from 5-phospho-alpha-D-ribose 1-diphosphate: step 3/9.</text>
</comment>
<dbReference type="Proteomes" id="UP001174909">
    <property type="component" value="Unassembled WGS sequence"/>
</dbReference>